<protein>
    <submittedName>
        <fullName evidence="1">Uncharacterized protein</fullName>
    </submittedName>
</protein>
<organism evidence="1 2">
    <name type="scientific">Linnemannia elongata AG-77</name>
    <dbReference type="NCBI Taxonomy" id="1314771"/>
    <lineage>
        <taxon>Eukaryota</taxon>
        <taxon>Fungi</taxon>
        <taxon>Fungi incertae sedis</taxon>
        <taxon>Mucoromycota</taxon>
        <taxon>Mortierellomycotina</taxon>
        <taxon>Mortierellomycetes</taxon>
        <taxon>Mortierellales</taxon>
        <taxon>Mortierellaceae</taxon>
        <taxon>Linnemannia</taxon>
    </lineage>
</organism>
<name>A0A197JVR8_9FUNG</name>
<evidence type="ECO:0000313" key="1">
    <source>
        <dbReference type="EMBL" id="OAQ28531.1"/>
    </source>
</evidence>
<accession>A0A197JVR8</accession>
<keyword evidence="2" id="KW-1185">Reference proteome</keyword>
<proteinExistence type="predicted"/>
<dbReference type="EMBL" id="KV442047">
    <property type="protein sequence ID" value="OAQ28531.1"/>
    <property type="molecule type" value="Genomic_DNA"/>
</dbReference>
<evidence type="ECO:0000313" key="2">
    <source>
        <dbReference type="Proteomes" id="UP000078512"/>
    </source>
</evidence>
<dbReference type="Proteomes" id="UP000078512">
    <property type="component" value="Unassembled WGS sequence"/>
</dbReference>
<reference evidence="1 2" key="1">
    <citation type="submission" date="2016-05" db="EMBL/GenBank/DDBJ databases">
        <title>Genome sequencing reveals origins of a unique bacterial endosymbiosis in the earliest lineages of terrestrial Fungi.</title>
        <authorList>
            <consortium name="DOE Joint Genome Institute"/>
            <person name="Uehling J."/>
            <person name="Gryganskyi A."/>
            <person name="Hameed K."/>
            <person name="Tschaplinski T."/>
            <person name="Misztal P."/>
            <person name="Wu S."/>
            <person name="Desiro A."/>
            <person name="Vande Pol N."/>
            <person name="Du Z.-Y."/>
            <person name="Zienkiewicz A."/>
            <person name="Zienkiewicz K."/>
            <person name="Morin E."/>
            <person name="Tisserant E."/>
            <person name="Splivallo R."/>
            <person name="Hainaut M."/>
            <person name="Henrissat B."/>
            <person name="Ohm R."/>
            <person name="Kuo A."/>
            <person name="Yan J."/>
            <person name="Lipzen A."/>
            <person name="Nolan M."/>
            <person name="Labutti K."/>
            <person name="Barry K."/>
            <person name="Goldstein A."/>
            <person name="Labbe J."/>
            <person name="Schadt C."/>
            <person name="Tuskan G."/>
            <person name="Grigoriev I."/>
            <person name="Martin F."/>
            <person name="Vilgalys R."/>
            <person name="Bonito G."/>
        </authorList>
    </citation>
    <scope>NUCLEOTIDE SEQUENCE [LARGE SCALE GENOMIC DNA]</scope>
    <source>
        <strain evidence="1 2">AG-77</strain>
    </source>
</reference>
<sequence>MGNIKLDCLAVNPNNTIVYGIGNAYIDGTYTFTQEKGVLLLVRSEPNPISLKSIKWTIVSIAQAKFFPSYWSQAFDSVDCAVSRTGVFTALAVNKPANQSQDSINWTGIKYDPA</sequence>
<dbReference type="OrthoDB" id="2431349at2759"/>
<dbReference type="AlphaFoldDB" id="A0A197JVR8"/>
<gene>
    <name evidence="1" type="ORF">K457DRAFT_20090</name>
</gene>